<dbReference type="GO" id="GO:0042438">
    <property type="term" value="P:melanin biosynthetic process"/>
    <property type="evidence" value="ECO:0007669"/>
    <property type="project" value="UniProtKB-KW"/>
</dbReference>
<evidence type="ECO:0000256" key="5">
    <source>
        <dbReference type="ARBA" id="ARBA00022990"/>
    </source>
</evidence>
<dbReference type="Pfam" id="PF01187">
    <property type="entry name" value="MIF"/>
    <property type="match status" value="1"/>
</dbReference>
<evidence type="ECO:0000256" key="8">
    <source>
        <dbReference type="ARBA" id="ARBA00037460"/>
    </source>
</evidence>
<dbReference type="GeneID" id="106058022"/>
<evidence type="ECO:0000256" key="1">
    <source>
        <dbReference type="ARBA" id="ARBA00004496"/>
    </source>
</evidence>
<comment type="subcellular location">
    <subcellularLocation>
        <location evidence="1">Cytoplasm</location>
    </subcellularLocation>
</comment>
<reference evidence="10" key="1">
    <citation type="submission" date="2009-05" db="EMBL/GenBank/DDBJ databases">
        <title>Characterization of macrophage migration inhibitory factor 1 (BgMIF-1) from Biomphalaria glabrata.</title>
        <authorList>
            <person name="Baeza-Garcia A."/>
            <person name="Pierce R."/>
            <person name="Dissous C."/>
            <person name="Debreuk N."/>
            <person name="Coustau C."/>
        </authorList>
    </citation>
    <scope>NUCLEOTIDE SEQUENCE</scope>
</reference>
<keyword evidence="6" id="KW-0470">Melanin biosynthesis</keyword>
<keyword evidence="7" id="KW-0456">Lyase</keyword>
<keyword evidence="12" id="KW-1185">Reference proteome</keyword>
<evidence type="ECO:0000313" key="10">
    <source>
        <dbReference type="EMBL" id="ACR81565.1"/>
    </source>
</evidence>
<evidence type="ECO:0000256" key="6">
    <source>
        <dbReference type="ARBA" id="ARBA00023101"/>
    </source>
</evidence>
<dbReference type="Proteomes" id="UP000076420">
    <property type="component" value="Unassembled WGS sequence"/>
</dbReference>
<dbReference type="GO" id="GO:0005737">
    <property type="term" value="C:cytoplasm"/>
    <property type="evidence" value="ECO:0007669"/>
    <property type="project" value="UniProtKB-SubCell"/>
</dbReference>
<evidence type="ECO:0000256" key="4">
    <source>
        <dbReference type="ARBA" id="ARBA00022490"/>
    </source>
</evidence>
<reference evidence="13" key="3">
    <citation type="submission" date="2025-04" db="UniProtKB">
        <authorList>
            <consortium name="RefSeq"/>
        </authorList>
    </citation>
    <scope>IDENTIFICATION</scope>
</reference>
<keyword evidence="4" id="KW-0963">Cytoplasm</keyword>
<name>C5MK35_BIOGL</name>
<evidence type="ECO:0000313" key="11">
    <source>
        <dbReference type="EnsemblMetazoa" id="BGLB036310-PA"/>
    </source>
</evidence>
<evidence type="ECO:0000256" key="2">
    <source>
        <dbReference type="ARBA" id="ARBA00005851"/>
    </source>
</evidence>
<dbReference type="EnsemblMetazoa" id="BGLB036310-RA">
    <property type="protein sequence ID" value="BGLB036310-PA"/>
    <property type="gene ID" value="BGLB036310"/>
</dbReference>
<dbReference type="SUPFAM" id="SSF55331">
    <property type="entry name" value="Tautomerase/MIF"/>
    <property type="match status" value="1"/>
</dbReference>
<keyword evidence="5" id="KW-0007">Acetylation</keyword>
<dbReference type="EMBL" id="GQ118971">
    <property type="protein sequence ID" value="ACR81565.1"/>
    <property type="molecule type" value="mRNA"/>
</dbReference>
<sequence length="108" mass="12152">MPLCYLYTNKKESELKDGIESRIANVVAEVLGKPLERMIVTVVPNVRMFRRGNTEPTCTLEISAVGVFDAERNSTYSPTIKKLLQDELDLPAERCVIVYTDLDVNFVG</sequence>
<evidence type="ECO:0000256" key="3">
    <source>
        <dbReference type="ARBA" id="ARBA00011233"/>
    </source>
</evidence>
<dbReference type="InterPro" id="IPR001398">
    <property type="entry name" value="Macrophage_inhib_fac"/>
</dbReference>
<dbReference type="Proteomes" id="UP001165740">
    <property type="component" value="Chromosome 12"/>
</dbReference>
<protein>
    <recommendedName>
        <fullName evidence="9">D-dopachrome decarboxylase</fullName>
        <ecNumber evidence="9">4.1.1.84</ecNumber>
    </recommendedName>
</protein>
<organism evidence="10">
    <name type="scientific">Biomphalaria glabrata</name>
    <name type="common">Bloodfluke planorb</name>
    <name type="synonym">Freshwater snail</name>
    <dbReference type="NCBI Taxonomy" id="6526"/>
    <lineage>
        <taxon>Eukaryota</taxon>
        <taxon>Metazoa</taxon>
        <taxon>Spiralia</taxon>
        <taxon>Lophotrochozoa</taxon>
        <taxon>Mollusca</taxon>
        <taxon>Gastropoda</taxon>
        <taxon>Heterobranchia</taxon>
        <taxon>Euthyneura</taxon>
        <taxon>Panpulmonata</taxon>
        <taxon>Hygrophila</taxon>
        <taxon>Lymnaeoidea</taxon>
        <taxon>Planorbidae</taxon>
        <taxon>Biomphalaria</taxon>
    </lineage>
</organism>
<evidence type="ECO:0000313" key="13">
    <source>
        <dbReference type="RefSeq" id="NP_001298196.1"/>
    </source>
</evidence>
<dbReference type="EC" id="4.1.1.84" evidence="9"/>
<reference evidence="11" key="2">
    <citation type="submission" date="2020-05" db="UniProtKB">
        <authorList>
            <consortium name="EnsemblMetazoa"/>
        </authorList>
    </citation>
    <scope>IDENTIFICATION</scope>
    <source>
        <strain evidence="11">BB02</strain>
    </source>
</reference>
<comment type="similarity">
    <text evidence="2">Belongs to the MIF family.</text>
</comment>
<evidence type="ECO:0000256" key="9">
    <source>
        <dbReference type="ARBA" id="ARBA00038884"/>
    </source>
</evidence>
<dbReference type="GO" id="GO:0050178">
    <property type="term" value="F:phenylpyruvate tautomerase activity"/>
    <property type="evidence" value="ECO:0007669"/>
    <property type="project" value="TreeGrafter"/>
</dbReference>
<dbReference type="GO" id="GO:0005615">
    <property type="term" value="C:extracellular space"/>
    <property type="evidence" value="ECO:0007669"/>
    <property type="project" value="TreeGrafter"/>
</dbReference>
<dbReference type="VEuPathDB" id="VectorBase:BGLAX_041081"/>
<dbReference type="Gene3D" id="3.30.429.10">
    <property type="entry name" value="Macrophage Migration Inhibitory Factor"/>
    <property type="match status" value="1"/>
</dbReference>
<dbReference type="GO" id="GO:0033981">
    <property type="term" value="F:D-dopachrome decarboxylase activity"/>
    <property type="evidence" value="ECO:0007669"/>
    <property type="project" value="UniProtKB-EC"/>
</dbReference>
<dbReference type="PANTHER" id="PTHR11954:SF22">
    <property type="entry name" value="D-DOPACHROME DECARBOXYLASE"/>
    <property type="match status" value="1"/>
</dbReference>
<dbReference type="STRING" id="6526.C5MK35"/>
<dbReference type="InterPro" id="IPR014347">
    <property type="entry name" value="Tautomerase/MIF_sf"/>
</dbReference>
<proteinExistence type="evidence at transcript level"/>
<accession>C5MK35</accession>
<dbReference type="AlphaFoldDB" id="C5MK35"/>
<comment type="function">
    <text evidence="8">Tautomerization of D-dopachrome with decarboxylation to give 5,6-dihydroxyindole (DHI).</text>
</comment>
<evidence type="ECO:0000256" key="7">
    <source>
        <dbReference type="ARBA" id="ARBA00023239"/>
    </source>
</evidence>
<dbReference type="VEuPathDB" id="VectorBase:BGLB036310"/>
<comment type="subunit">
    <text evidence="3">Homotrimer.</text>
</comment>
<evidence type="ECO:0000313" key="12">
    <source>
        <dbReference type="Proteomes" id="UP001165740"/>
    </source>
</evidence>
<dbReference type="OrthoDB" id="6080988at2759"/>
<dbReference type="PANTHER" id="PTHR11954">
    <property type="entry name" value="D-DOPACHROME DECARBOXYLASE"/>
    <property type="match status" value="1"/>
</dbReference>
<gene>
    <name evidence="11" type="primary">106058022</name>
    <name evidence="13" type="synonym">LOC106058022</name>
</gene>
<dbReference type="RefSeq" id="NP_001298196.1">
    <property type="nucleotide sequence ID" value="NM_001311267.1"/>
</dbReference>